<feature type="domain" description="ABC transporter" evidence="4">
    <location>
        <begin position="6"/>
        <end position="233"/>
    </location>
</feature>
<keyword evidence="6" id="KW-1185">Reference proteome</keyword>
<reference evidence="5" key="1">
    <citation type="submission" date="2017-05" db="EMBL/GenBank/DDBJ databases">
        <authorList>
            <person name="Varghese N."/>
            <person name="Submissions S."/>
        </authorList>
    </citation>
    <scope>NUCLEOTIDE SEQUENCE</scope>
    <source>
        <strain evidence="5">Su22</strain>
    </source>
</reference>
<keyword evidence="2" id="KW-0547">Nucleotide-binding</keyword>
<dbReference type="PANTHER" id="PTHR42788:SF2">
    <property type="entry name" value="ABC TRANSPORTER ATP-BINDING PROTEIN"/>
    <property type="match status" value="1"/>
</dbReference>
<dbReference type="InterPro" id="IPR003439">
    <property type="entry name" value="ABC_transporter-like_ATP-bd"/>
</dbReference>
<dbReference type="SMART" id="SM00382">
    <property type="entry name" value="AAA"/>
    <property type="match status" value="1"/>
</dbReference>
<evidence type="ECO:0000256" key="3">
    <source>
        <dbReference type="ARBA" id="ARBA00022840"/>
    </source>
</evidence>
<dbReference type="AlphaFoldDB" id="A0AA45WX20"/>
<dbReference type="SUPFAM" id="SSF52540">
    <property type="entry name" value="P-loop containing nucleoside triphosphate hydrolases"/>
    <property type="match status" value="1"/>
</dbReference>
<dbReference type="RefSeq" id="WP_283409828.1">
    <property type="nucleotide sequence ID" value="NZ_FXUF01000010.1"/>
</dbReference>
<dbReference type="GO" id="GO:0016887">
    <property type="term" value="F:ATP hydrolysis activity"/>
    <property type="evidence" value="ECO:0007669"/>
    <property type="project" value="InterPro"/>
</dbReference>
<comment type="caution">
    <text evidence="5">The sequence shown here is derived from an EMBL/GenBank/DDBJ whole genome shotgun (WGS) entry which is preliminary data.</text>
</comment>
<sequence length="250" mass="28037">MKETKLKVNQIRKAFPNLPTLQNISLELSESQFVSVLGPSGCGKSTLFSIIAGLASPDAGEVLIDGQSVTGRPGRVSFMHQKDLLLPWKSILDNAALPLFLQGVSTGEARERAQQYFHLFGLAGFENYYPAQLSGGMRQRAALLRTFLFSKDILLLDEPFGGLDAMTRQSMQHWLMEVVQELKASVLLITHDVDEAIWLSDRVYVLSRRPAVVKKVVEIPLKRPRQMNLFTDATYIALKETILDCFQREV</sequence>
<keyword evidence="3" id="KW-0067">ATP-binding</keyword>
<dbReference type="EMBL" id="FXUF01000010">
    <property type="protein sequence ID" value="SMP62627.1"/>
    <property type="molecule type" value="Genomic_DNA"/>
</dbReference>
<gene>
    <name evidence="5" type="ORF">SAMN06296020_11041</name>
</gene>
<evidence type="ECO:0000313" key="6">
    <source>
        <dbReference type="Proteomes" id="UP001158066"/>
    </source>
</evidence>
<dbReference type="InterPro" id="IPR050166">
    <property type="entry name" value="ABC_transporter_ATP-bind"/>
</dbReference>
<dbReference type="InterPro" id="IPR017871">
    <property type="entry name" value="ABC_transporter-like_CS"/>
</dbReference>
<accession>A0AA45WX20</accession>
<dbReference type="Pfam" id="PF00005">
    <property type="entry name" value="ABC_tran"/>
    <property type="match status" value="1"/>
</dbReference>
<dbReference type="Gene3D" id="3.40.50.300">
    <property type="entry name" value="P-loop containing nucleotide triphosphate hydrolases"/>
    <property type="match status" value="1"/>
</dbReference>
<evidence type="ECO:0000259" key="4">
    <source>
        <dbReference type="PROSITE" id="PS50893"/>
    </source>
</evidence>
<dbReference type="InterPro" id="IPR003593">
    <property type="entry name" value="AAA+_ATPase"/>
</dbReference>
<proteinExistence type="predicted"/>
<dbReference type="InterPro" id="IPR027417">
    <property type="entry name" value="P-loop_NTPase"/>
</dbReference>
<keyword evidence="1" id="KW-0813">Transport</keyword>
<organism evidence="5 6">
    <name type="scientific">Anoxynatronum buryatiense</name>
    <dbReference type="NCBI Taxonomy" id="489973"/>
    <lineage>
        <taxon>Bacteria</taxon>
        <taxon>Bacillati</taxon>
        <taxon>Bacillota</taxon>
        <taxon>Clostridia</taxon>
        <taxon>Eubacteriales</taxon>
        <taxon>Clostridiaceae</taxon>
        <taxon>Anoxynatronum</taxon>
    </lineage>
</organism>
<dbReference type="PROSITE" id="PS00211">
    <property type="entry name" value="ABC_TRANSPORTER_1"/>
    <property type="match status" value="1"/>
</dbReference>
<dbReference type="Proteomes" id="UP001158066">
    <property type="component" value="Unassembled WGS sequence"/>
</dbReference>
<evidence type="ECO:0000256" key="2">
    <source>
        <dbReference type="ARBA" id="ARBA00022741"/>
    </source>
</evidence>
<name>A0AA45WX20_9CLOT</name>
<dbReference type="PROSITE" id="PS50893">
    <property type="entry name" value="ABC_TRANSPORTER_2"/>
    <property type="match status" value="1"/>
</dbReference>
<evidence type="ECO:0000313" key="5">
    <source>
        <dbReference type="EMBL" id="SMP62627.1"/>
    </source>
</evidence>
<protein>
    <submittedName>
        <fullName evidence="5">ABC-type nitrate/sulfonate/bicarbonate transport system, ATPase component</fullName>
    </submittedName>
</protein>
<dbReference type="PANTHER" id="PTHR42788">
    <property type="entry name" value="TAURINE IMPORT ATP-BINDING PROTEIN-RELATED"/>
    <property type="match status" value="1"/>
</dbReference>
<evidence type="ECO:0000256" key="1">
    <source>
        <dbReference type="ARBA" id="ARBA00022448"/>
    </source>
</evidence>
<dbReference type="GO" id="GO:0005524">
    <property type="term" value="F:ATP binding"/>
    <property type="evidence" value="ECO:0007669"/>
    <property type="project" value="UniProtKB-KW"/>
</dbReference>
<dbReference type="CDD" id="cd03293">
    <property type="entry name" value="ABC_NrtD_SsuB_transporters"/>
    <property type="match status" value="1"/>
</dbReference>